<reference evidence="4 5" key="1">
    <citation type="journal article" date="2016" name="Proc. Natl. Acad. Sci. U.S.A.">
        <title>Comparative genomics of biotechnologically important yeasts.</title>
        <authorList>
            <person name="Riley R."/>
            <person name="Haridas S."/>
            <person name="Wolfe K.H."/>
            <person name="Lopes M.R."/>
            <person name="Hittinger C.T."/>
            <person name="Goeker M."/>
            <person name="Salamov A.A."/>
            <person name="Wisecaver J.H."/>
            <person name="Long T.M."/>
            <person name="Calvey C.H."/>
            <person name="Aerts A.L."/>
            <person name="Barry K.W."/>
            <person name="Choi C."/>
            <person name="Clum A."/>
            <person name="Coughlan A.Y."/>
            <person name="Deshpande S."/>
            <person name="Douglass A.P."/>
            <person name="Hanson S.J."/>
            <person name="Klenk H.-P."/>
            <person name="LaButti K.M."/>
            <person name="Lapidus A."/>
            <person name="Lindquist E.A."/>
            <person name="Lipzen A.M."/>
            <person name="Meier-Kolthoff J.P."/>
            <person name="Ohm R.A."/>
            <person name="Otillar R.P."/>
            <person name="Pangilinan J.L."/>
            <person name="Peng Y."/>
            <person name="Rokas A."/>
            <person name="Rosa C.A."/>
            <person name="Scheuner C."/>
            <person name="Sibirny A.A."/>
            <person name="Slot J.C."/>
            <person name="Stielow J.B."/>
            <person name="Sun H."/>
            <person name="Kurtzman C.P."/>
            <person name="Blackwell M."/>
            <person name="Grigoriev I.V."/>
            <person name="Jeffries T.W."/>
        </authorList>
    </citation>
    <scope>NUCLEOTIDE SEQUENCE [LARGE SCALE GENOMIC DNA]</scope>
    <source>
        <strain evidence="4 5">DSM 6958</strain>
    </source>
</reference>
<accession>A0A1E3PQV7</accession>
<evidence type="ECO:0000256" key="1">
    <source>
        <dbReference type="ARBA" id="ARBA00023054"/>
    </source>
</evidence>
<dbReference type="PANTHER" id="PTHR23325">
    <property type="entry name" value="SERUM RESPONSE FACTOR-BINDING"/>
    <property type="match status" value="1"/>
</dbReference>
<evidence type="ECO:0000256" key="2">
    <source>
        <dbReference type="SAM" id="MobiDB-lite"/>
    </source>
</evidence>
<proteinExistence type="predicted"/>
<organism evidence="4 5">
    <name type="scientific">Nadsonia fulvescens var. elongata DSM 6958</name>
    <dbReference type="NCBI Taxonomy" id="857566"/>
    <lineage>
        <taxon>Eukaryota</taxon>
        <taxon>Fungi</taxon>
        <taxon>Dikarya</taxon>
        <taxon>Ascomycota</taxon>
        <taxon>Saccharomycotina</taxon>
        <taxon>Dipodascomycetes</taxon>
        <taxon>Dipodascales</taxon>
        <taxon>Dipodascales incertae sedis</taxon>
        <taxon>Nadsonia</taxon>
    </lineage>
</organism>
<dbReference type="OrthoDB" id="3364872at2759"/>
<feature type="domain" description="Bud22" evidence="3">
    <location>
        <begin position="2"/>
        <end position="141"/>
    </location>
</feature>
<feature type="compositionally biased region" description="Basic and acidic residues" evidence="2">
    <location>
        <begin position="118"/>
        <end position="128"/>
    </location>
</feature>
<dbReference type="AlphaFoldDB" id="A0A1E3PQV7"/>
<dbReference type="GO" id="GO:0030686">
    <property type="term" value="C:90S preribosome"/>
    <property type="evidence" value="ECO:0007669"/>
    <property type="project" value="TreeGrafter"/>
</dbReference>
<gene>
    <name evidence="4" type="ORF">NADFUDRAFT_44553</name>
</gene>
<sequence>MVLPALASGYFSGASDNEDDFNPDADNVVKEVTEKRKNRRGQRARQKIWEAKYGKNAAHVKKEGERKYHEAKQRQEDFEAREARRERENALKAIAIDENPALKKLEEKKVKNATHPSWEAKKKLKEMQKTASFSGKKITFD</sequence>
<evidence type="ECO:0000313" key="5">
    <source>
        <dbReference type="Proteomes" id="UP000095009"/>
    </source>
</evidence>
<protein>
    <submittedName>
        <fullName evidence="4">Bud-site selection protein</fullName>
    </submittedName>
</protein>
<evidence type="ECO:0000259" key="3">
    <source>
        <dbReference type="Pfam" id="PF09073"/>
    </source>
</evidence>
<dbReference type="GO" id="GO:0030490">
    <property type="term" value="P:maturation of SSU-rRNA"/>
    <property type="evidence" value="ECO:0007669"/>
    <property type="project" value="TreeGrafter"/>
</dbReference>
<feature type="compositionally biased region" description="Basic and acidic residues" evidence="2">
    <location>
        <begin position="60"/>
        <end position="84"/>
    </location>
</feature>
<keyword evidence="5" id="KW-1185">Reference proteome</keyword>
<dbReference type="Pfam" id="PF09073">
    <property type="entry name" value="BUD22"/>
    <property type="match status" value="1"/>
</dbReference>
<feature type="region of interest" description="Disordered" evidence="2">
    <location>
        <begin position="107"/>
        <end position="141"/>
    </location>
</feature>
<keyword evidence="1" id="KW-0175">Coiled coil</keyword>
<name>A0A1E3PQV7_9ASCO</name>
<dbReference type="PANTHER" id="PTHR23325:SF1">
    <property type="entry name" value="SERUM RESPONSE FACTOR-BINDING PROTEIN 1"/>
    <property type="match status" value="1"/>
</dbReference>
<evidence type="ECO:0000313" key="4">
    <source>
        <dbReference type="EMBL" id="ODQ67823.1"/>
    </source>
</evidence>
<dbReference type="GO" id="GO:0005634">
    <property type="term" value="C:nucleus"/>
    <property type="evidence" value="ECO:0007669"/>
    <property type="project" value="TreeGrafter"/>
</dbReference>
<feature type="region of interest" description="Disordered" evidence="2">
    <location>
        <begin position="55"/>
        <end position="84"/>
    </location>
</feature>
<dbReference type="STRING" id="857566.A0A1E3PQV7"/>
<dbReference type="EMBL" id="KV454406">
    <property type="protein sequence ID" value="ODQ67823.1"/>
    <property type="molecule type" value="Genomic_DNA"/>
</dbReference>
<dbReference type="InterPro" id="IPR015158">
    <property type="entry name" value="Bud22_dom"/>
</dbReference>
<dbReference type="InterPro" id="IPR037393">
    <property type="entry name" value="Bud22/SRFB1"/>
</dbReference>
<dbReference type="Proteomes" id="UP000095009">
    <property type="component" value="Unassembled WGS sequence"/>
</dbReference>